<gene>
    <name evidence="3" type="ORF">METZ01_LOCUS437954</name>
</gene>
<dbReference type="SUPFAM" id="SSF52467">
    <property type="entry name" value="DHS-like NAD/FAD-binding domain"/>
    <property type="match status" value="1"/>
</dbReference>
<organism evidence="3">
    <name type="scientific">marine metagenome</name>
    <dbReference type="NCBI Taxonomy" id="408172"/>
    <lineage>
        <taxon>unclassified sequences</taxon>
        <taxon>metagenomes</taxon>
        <taxon>ecological metagenomes</taxon>
    </lineage>
</organism>
<dbReference type="InterPro" id="IPR029035">
    <property type="entry name" value="DHS-like_NAD/FAD-binding_dom"/>
</dbReference>
<feature type="domain" description="Thiamine pyrophosphate enzyme central" evidence="2">
    <location>
        <begin position="47"/>
        <end position="183"/>
    </location>
</feature>
<dbReference type="InterPro" id="IPR012000">
    <property type="entry name" value="Thiamin_PyroP_enz_cen_dom"/>
</dbReference>
<dbReference type="GO" id="GO:0009097">
    <property type="term" value="P:isoleucine biosynthetic process"/>
    <property type="evidence" value="ECO:0007669"/>
    <property type="project" value="TreeGrafter"/>
</dbReference>
<comment type="similarity">
    <text evidence="1">Belongs to the TPP enzyme family.</text>
</comment>
<proteinExistence type="inferred from homology"/>
<dbReference type="Gene3D" id="3.40.50.1220">
    <property type="entry name" value="TPP-binding domain"/>
    <property type="match status" value="1"/>
</dbReference>
<sequence>TTGRPGPVWLDIPLDIQSKLISPDECTSFKPEEQNRVEKDLLKKRVSKCITLLKKSERPVLISGYGIRLSNGENEFLQLIEKLGLPVISSWTSSDLISGSHELSIGRSGIFGDRAGNFTVQNSDLLLSVGSRLSVPQVGYNFPLFARAAKKIIVDIDSAELKKPSLKPDLAIQADAKEFMIELLVQLKEVKPFKIGSWLHRCQDWKQKYPVVLPKYKESKDSVNSFYFIQVLSEKLDEKAVIFTDMGTSFTCTMQTFKTKLG</sequence>
<dbReference type="InterPro" id="IPR045229">
    <property type="entry name" value="TPP_enz"/>
</dbReference>
<evidence type="ECO:0000259" key="2">
    <source>
        <dbReference type="Pfam" id="PF00205"/>
    </source>
</evidence>
<dbReference type="GO" id="GO:0005948">
    <property type="term" value="C:acetolactate synthase complex"/>
    <property type="evidence" value="ECO:0007669"/>
    <property type="project" value="TreeGrafter"/>
</dbReference>
<dbReference type="GO" id="GO:0030976">
    <property type="term" value="F:thiamine pyrophosphate binding"/>
    <property type="evidence" value="ECO:0007669"/>
    <property type="project" value="InterPro"/>
</dbReference>
<dbReference type="EMBL" id="UINC01177450">
    <property type="protein sequence ID" value="SVD85100.1"/>
    <property type="molecule type" value="Genomic_DNA"/>
</dbReference>
<reference evidence="3" key="1">
    <citation type="submission" date="2018-05" db="EMBL/GenBank/DDBJ databases">
        <authorList>
            <person name="Lanie J.A."/>
            <person name="Ng W.-L."/>
            <person name="Kazmierczak K.M."/>
            <person name="Andrzejewski T.M."/>
            <person name="Davidsen T.M."/>
            <person name="Wayne K.J."/>
            <person name="Tettelin H."/>
            <person name="Glass J.I."/>
            <person name="Rusch D."/>
            <person name="Podicherti R."/>
            <person name="Tsui H.-C.T."/>
            <person name="Winkler M.E."/>
        </authorList>
    </citation>
    <scope>NUCLEOTIDE SEQUENCE</scope>
</reference>
<dbReference type="GO" id="GO:0050660">
    <property type="term" value="F:flavin adenine dinucleotide binding"/>
    <property type="evidence" value="ECO:0007669"/>
    <property type="project" value="TreeGrafter"/>
</dbReference>
<dbReference type="GO" id="GO:0003984">
    <property type="term" value="F:acetolactate synthase activity"/>
    <property type="evidence" value="ECO:0007669"/>
    <property type="project" value="TreeGrafter"/>
</dbReference>
<dbReference type="AlphaFoldDB" id="A0A382YPV7"/>
<evidence type="ECO:0000313" key="3">
    <source>
        <dbReference type="EMBL" id="SVD85100.1"/>
    </source>
</evidence>
<dbReference type="GO" id="GO:0000287">
    <property type="term" value="F:magnesium ion binding"/>
    <property type="evidence" value="ECO:0007669"/>
    <property type="project" value="InterPro"/>
</dbReference>
<dbReference type="PANTHER" id="PTHR18968">
    <property type="entry name" value="THIAMINE PYROPHOSPHATE ENZYMES"/>
    <property type="match status" value="1"/>
</dbReference>
<feature type="non-terminal residue" evidence="3">
    <location>
        <position position="1"/>
    </location>
</feature>
<protein>
    <recommendedName>
        <fullName evidence="2">Thiamine pyrophosphate enzyme central domain-containing protein</fullName>
    </recommendedName>
</protein>
<dbReference type="Pfam" id="PF00205">
    <property type="entry name" value="TPP_enzyme_M"/>
    <property type="match status" value="1"/>
</dbReference>
<dbReference type="GO" id="GO:0009099">
    <property type="term" value="P:L-valine biosynthetic process"/>
    <property type="evidence" value="ECO:0007669"/>
    <property type="project" value="TreeGrafter"/>
</dbReference>
<evidence type="ECO:0000256" key="1">
    <source>
        <dbReference type="ARBA" id="ARBA00007812"/>
    </source>
</evidence>
<feature type="non-terminal residue" evidence="3">
    <location>
        <position position="262"/>
    </location>
</feature>
<name>A0A382YPV7_9ZZZZ</name>
<accession>A0A382YPV7</accession>
<dbReference type="PANTHER" id="PTHR18968:SF142">
    <property type="entry name" value="ACETOLACTATE SYNTHASE"/>
    <property type="match status" value="1"/>
</dbReference>